<sequence length="166" mass="18212">MRAARHRQRAGARELGIPGKRNEEFEAHILKMAGERGAVLLIAIICVMLLFLISGISFDLIVNHFRLETSQEKILKAYNMAESGINYEVAVVLAAMQKNPGQFPPPGVPGGTQLPSGSPFGVEYGSYAVDRVEFRSASVIITCTGTYQNVRRTLTEQYALPVKGYP</sequence>
<accession>A0A8S0W3E0</accession>
<name>A0A8S0W3E0_9FIRM</name>
<keyword evidence="1" id="KW-0812">Transmembrane</keyword>
<evidence type="ECO:0000313" key="3">
    <source>
        <dbReference type="EMBL" id="CEJ07055.1"/>
    </source>
</evidence>
<keyword evidence="4" id="KW-1185">Reference proteome</keyword>
<evidence type="ECO:0000313" key="2">
    <source>
        <dbReference type="EMBL" id="CAA7601568.1"/>
    </source>
</evidence>
<gene>
    <name evidence="3" type="ORF">DEACI_1511</name>
    <name evidence="2" type="ORF">DEACI_2235</name>
</gene>
<keyword evidence="1" id="KW-1133">Transmembrane helix</keyword>
<dbReference type="Proteomes" id="UP001071230">
    <property type="component" value="Unassembled WGS sequence"/>
</dbReference>
<evidence type="ECO:0008006" key="5">
    <source>
        <dbReference type="Google" id="ProtNLM"/>
    </source>
</evidence>
<dbReference type="EMBL" id="LR746496">
    <property type="protein sequence ID" value="CAA7601568.1"/>
    <property type="molecule type" value="Genomic_DNA"/>
</dbReference>
<reference evidence="2" key="2">
    <citation type="submission" date="2020-01" db="EMBL/GenBank/DDBJ databases">
        <authorList>
            <person name="Hornung B."/>
        </authorList>
    </citation>
    <scope>NUCLEOTIDE SEQUENCE</scope>
    <source>
        <strain evidence="2">PacBioINE</strain>
    </source>
</reference>
<dbReference type="RefSeq" id="WP_240985079.1">
    <property type="nucleotide sequence ID" value="NZ_CDGJ01000037.1"/>
</dbReference>
<dbReference type="KEGG" id="aacx:DEACI_2235"/>
<dbReference type="EMBL" id="CDGJ01000037">
    <property type="protein sequence ID" value="CEJ07055.1"/>
    <property type="molecule type" value="Genomic_DNA"/>
</dbReference>
<protein>
    <recommendedName>
        <fullName evidence="5">Type 4 fimbrial biogenesis protein PilX N-terminal domain-containing protein</fullName>
    </recommendedName>
</protein>
<organism evidence="2">
    <name type="scientific">Acididesulfobacillus acetoxydans</name>
    <dbReference type="NCBI Taxonomy" id="1561005"/>
    <lineage>
        <taxon>Bacteria</taxon>
        <taxon>Bacillati</taxon>
        <taxon>Bacillota</taxon>
        <taxon>Clostridia</taxon>
        <taxon>Eubacteriales</taxon>
        <taxon>Peptococcaceae</taxon>
        <taxon>Acididesulfobacillus</taxon>
    </lineage>
</organism>
<dbReference type="Proteomes" id="UP000836597">
    <property type="component" value="Chromosome"/>
</dbReference>
<proteinExistence type="predicted"/>
<dbReference type="AlphaFoldDB" id="A0A8S0W3E0"/>
<evidence type="ECO:0000256" key="1">
    <source>
        <dbReference type="SAM" id="Phobius"/>
    </source>
</evidence>
<evidence type="ECO:0000313" key="4">
    <source>
        <dbReference type="Proteomes" id="UP001071230"/>
    </source>
</evidence>
<reference evidence="3" key="1">
    <citation type="submission" date="2014-11" db="EMBL/GenBank/DDBJ databases">
        <authorList>
            <person name="Hornung B.V."/>
        </authorList>
    </citation>
    <scope>NUCLEOTIDE SEQUENCE</scope>
    <source>
        <strain evidence="3">INE</strain>
    </source>
</reference>
<feature type="transmembrane region" description="Helical" evidence="1">
    <location>
        <begin position="38"/>
        <end position="58"/>
    </location>
</feature>
<keyword evidence="1" id="KW-0472">Membrane</keyword>